<accession>A0A251SD83</accession>
<gene>
    <name evidence="1" type="ORF">HannXRQ_Chr15g0494771</name>
</gene>
<sequence length="113" mass="12391">MQFMTRSVLLCFQLCRVAPRSVFAVYLFVFTFQDLKKKPKYLVTFTVGWDQRDNIDAAVKGPTMPLATPTPTSLMNGSNKHCLKASLLNASHRSLMLLGLGACSGCIAMAAES</sequence>
<dbReference type="InParanoid" id="A0A251SD83"/>
<reference evidence="2" key="1">
    <citation type="journal article" date="2017" name="Nature">
        <title>The sunflower genome provides insights into oil metabolism, flowering and Asterid evolution.</title>
        <authorList>
            <person name="Badouin H."/>
            <person name="Gouzy J."/>
            <person name="Grassa C.J."/>
            <person name="Murat F."/>
            <person name="Staton S.E."/>
            <person name="Cottret L."/>
            <person name="Lelandais-Briere C."/>
            <person name="Owens G.L."/>
            <person name="Carrere S."/>
            <person name="Mayjonade B."/>
            <person name="Legrand L."/>
            <person name="Gill N."/>
            <person name="Kane N.C."/>
            <person name="Bowers J.E."/>
            <person name="Hubner S."/>
            <person name="Bellec A."/>
            <person name="Berard A."/>
            <person name="Berges H."/>
            <person name="Blanchet N."/>
            <person name="Boniface M.C."/>
            <person name="Brunel D."/>
            <person name="Catrice O."/>
            <person name="Chaidir N."/>
            <person name="Claudel C."/>
            <person name="Donnadieu C."/>
            <person name="Faraut T."/>
            <person name="Fievet G."/>
            <person name="Helmstetter N."/>
            <person name="King M."/>
            <person name="Knapp S.J."/>
            <person name="Lai Z."/>
            <person name="Le Paslier M.C."/>
            <person name="Lippi Y."/>
            <person name="Lorenzon L."/>
            <person name="Mandel J.R."/>
            <person name="Marage G."/>
            <person name="Marchand G."/>
            <person name="Marquand E."/>
            <person name="Bret-Mestries E."/>
            <person name="Morien E."/>
            <person name="Nambeesan S."/>
            <person name="Nguyen T."/>
            <person name="Pegot-Espagnet P."/>
            <person name="Pouilly N."/>
            <person name="Raftis F."/>
            <person name="Sallet E."/>
            <person name="Schiex T."/>
            <person name="Thomas J."/>
            <person name="Vandecasteele C."/>
            <person name="Vares D."/>
            <person name="Vear F."/>
            <person name="Vautrin S."/>
            <person name="Crespi M."/>
            <person name="Mangin B."/>
            <person name="Burke J.M."/>
            <person name="Salse J."/>
            <person name="Munos S."/>
            <person name="Vincourt P."/>
            <person name="Rieseberg L.H."/>
            <person name="Langlade N.B."/>
        </authorList>
    </citation>
    <scope>NUCLEOTIDE SEQUENCE [LARGE SCALE GENOMIC DNA]</scope>
    <source>
        <strain evidence="2">cv. SF193</strain>
    </source>
</reference>
<proteinExistence type="predicted"/>
<evidence type="ECO:0000313" key="2">
    <source>
        <dbReference type="Proteomes" id="UP000215914"/>
    </source>
</evidence>
<keyword evidence="2" id="KW-1185">Reference proteome</keyword>
<dbReference type="EMBL" id="CM007904">
    <property type="protein sequence ID" value="OTF96492.1"/>
    <property type="molecule type" value="Genomic_DNA"/>
</dbReference>
<name>A0A251SD83_HELAN</name>
<dbReference type="Proteomes" id="UP000215914">
    <property type="component" value="Chromosome 15"/>
</dbReference>
<protein>
    <submittedName>
        <fullName evidence="1">Uncharacterized protein</fullName>
    </submittedName>
</protein>
<dbReference type="AlphaFoldDB" id="A0A251SD83"/>
<organism evidence="1 2">
    <name type="scientific">Helianthus annuus</name>
    <name type="common">Common sunflower</name>
    <dbReference type="NCBI Taxonomy" id="4232"/>
    <lineage>
        <taxon>Eukaryota</taxon>
        <taxon>Viridiplantae</taxon>
        <taxon>Streptophyta</taxon>
        <taxon>Embryophyta</taxon>
        <taxon>Tracheophyta</taxon>
        <taxon>Spermatophyta</taxon>
        <taxon>Magnoliopsida</taxon>
        <taxon>eudicotyledons</taxon>
        <taxon>Gunneridae</taxon>
        <taxon>Pentapetalae</taxon>
        <taxon>asterids</taxon>
        <taxon>campanulids</taxon>
        <taxon>Asterales</taxon>
        <taxon>Asteraceae</taxon>
        <taxon>Asteroideae</taxon>
        <taxon>Heliantheae alliance</taxon>
        <taxon>Heliantheae</taxon>
        <taxon>Helianthus</taxon>
    </lineage>
</organism>
<evidence type="ECO:0000313" key="1">
    <source>
        <dbReference type="EMBL" id="OTF96492.1"/>
    </source>
</evidence>